<gene>
    <name evidence="1" type="ORF">L2E82_27819</name>
</gene>
<dbReference type="Proteomes" id="UP001055811">
    <property type="component" value="Linkage Group LG05"/>
</dbReference>
<evidence type="ECO:0000313" key="1">
    <source>
        <dbReference type="EMBL" id="KAI3737806.1"/>
    </source>
</evidence>
<reference evidence="2" key="1">
    <citation type="journal article" date="2022" name="Mol. Ecol. Resour.">
        <title>The genomes of chicory, endive, great burdock and yacon provide insights into Asteraceae palaeo-polyploidization history and plant inulin production.</title>
        <authorList>
            <person name="Fan W."/>
            <person name="Wang S."/>
            <person name="Wang H."/>
            <person name="Wang A."/>
            <person name="Jiang F."/>
            <person name="Liu H."/>
            <person name="Zhao H."/>
            <person name="Xu D."/>
            <person name="Zhang Y."/>
        </authorList>
    </citation>
    <scope>NUCLEOTIDE SEQUENCE [LARGE SCALE GENOMIC DNA]</scope>
    <source>
        <strain evidence="2">cv. Punajuju</strain>
    </source>
</reference>
<reference evidence="1 2" key="2">
    <citation type="journal article" date="2022" name="Mol. Ecol. Resour.">
        <title>The genomes of chicory, endive, great burdock and yacon provide insights into Asteraceae paleo-polyploidization history and plant inulin production.</title>
        <authorList>
            <person name="Fan W."/>
            <person name="Wang S."/>
            <person name="Wang H."/>
            <person name="Wang A."/>
            <person name="Jiang F."/>
            <person name="Liu H."/>
            <person name="Zhao H."/>
            <person name="Xu D."/>
            <person name="Zhang Y."/>
        </authorList>
    </citation>
    <scope>NUCLEOTIDE SEQUENCE [LARGE SCALE GENOMIC DNA]</scope>
    <source>
        <strain evidence="2">cv. Punajuju</strain>
        <tissue evidence="1">Leaves</tissue>
    </source>
</reference>
<accession>A0ACB9CU73</accession>
<proteinExistence type="predicted"/>
<dbReference type="EMBL" id="CM042013">
    <property type="protein sequence ID" value="KAI3737806.1"/>
    <property type="molecule type" value="Genomic_DNA"/>
</dbReference>
<organism evidence="1 2">
    <name type="scientific">Cichorium intybus</name>
    <name type="common">Chicory</name>
    <dbReference type="NCBI Taxonomy" id="13427"/>
    <lineage>
        <taxon>Eukaryota</taxon>
        <taxon>Viridiplantae</taxon>
        <taxon>Streptophyta</taxon>
        <taxon>Embryophyta</taxon>
        <taxon>Tracheophyta</taxon>
        <taxon>Spermatophyta</taxon>
        <taxon>Magnoliopsida</taxon>
        <taxon>eudicotyledons</taxon>
        <taxon>Gunneridae</taxon>
        <taxon>Pentapetalae</taxon>
        <taxon>asterids</taxon>
        <taxon>campanulids</taxon>
        <taxon>Asterales</taxon>
        <taxon>Asteraceae</taxon>
        <taxon>Cichorioideae</taxon>
        <taxon>Cichorieae</taxon>
        <taxon>Cichoriinae</taxon>
        <taxon>Cichorium</taxon>
    </lineage>
</organism>
<protein>
    <submittedName>
        <fullName evidence="1">Uncharacterized protein</fullName>
    </submittedName>
</protein>
<keyword evidence="2" id="KW-1185">Reference proteome</keyword>
<evidence type="ECO:0000313" key="2">
    <source>
        <dbReference type="Proteomes" id="UP001055811"/>
    </source>
</evidence>
<name>A0ACB9CU73_CICIN</name>
<sequence length="325" mass="36232">MEPNNSNTFPCRRPDLALPVLDQTAVPRSLPPSSAAMSNQQHHLDLSDFDRINRIGIGSWGTVYKVLYRPTATHFSLKVIYGNHDDDDRRQILHQINILNGIDDLNIVKCHDMFDHNGEIQILVEYIDRGSLQGTHLANESSMADLTRQILSGLDYLHRHKIAHRHIKPSNLLINSKKQVKISVSGFMRILEQTTHPCKASVGTIAYLSPGRINTDLNHGKDDGYAGDIWSMGVSILEFYIGVLPFEVEIQDDWASLMCAICMAPPPQAPRTASPEFQDFVACCLQRDPARRWTAAQLLLHPFVTGTAMVDVSTTISLGGVSTQK</sequence>
<comment type="caution">
    <text evidence="1">The sequence shown here is derived from an EMBL/GenBank/DDBJ whole genome shotgun (WGS) entry which is preliminary data.</text>
</comment>